<dbReference type="EMBL" id="JAGFBR010000018">
    <property type="protein sequence ID" value="KAH0449672.1"/>
    <property type="molecule type" value="Genomic_DNA"/>
</dbReference>
<name>A0AAV7G2K8_DENCH</name>
<reference evidence="1 2" key="1">
    <citation type="journal article" date="2021" name="Hortic Res">
        <title>Chromosome-scale assembly of the Dendrobium chrysotoxum genome enhances the understanding of orchid evolution.</title>
        <authorList>
            <person name="Zhang Y."/>
            <person name="Zhang G.Q."/>
            <person name="Zhang D."/>
            <person name="Liu X.D."/>
            <person name="Xu X.Y."/>
            <person name="Sun W.H."/>
            <person name="Yu X."/>
            <person name="Zhu X."/>
            <person name="Wang Z.W."/>
            <person name="Zhao X."/>
            <person name="Zhong W.Y."/>
            <person name="Chen H."/>
            <person name="Yin W.L."/>
            <person name="Huang T."/>
            <person name="Niu S.C."/>
            <person name="Liu Z.J."/>
        </authorList>
    </citation>
    <scope>NUCLEOTIDE SEQUENCE [LARGE SCALE GENOMIC DNA]</scope>
    <source>
        <strain evidence="1">Lindl</strain>
    </source>
</reference>
<keyword evidence="2" id="KW-1185">Reference proteome</keyword>
<comment type="caution">
    <text evidence="1">The sequence shown here is derived from an EMBL/GenBank/DDBJ whole genome shotgun (WGS) entry which is preliminary data.</text>
</comment>
<protein>
    <submittedName>
        <fullName evidence="1">Uncharacterized protein</fullName>
    </submittedName>
</protein>
<evidence type="ECO:0000313" key="2">
    <source>
        <dbReference type="Proteomes" id="UP000775213"/>
    </source>
</evidence>
<accession>A0AAV7G2K8</accession>
<dbReference type="Proteomes" id="UP000775213">
    <property type="component" value="Unassembled WGS sequence"/>
</dbReference>
<evidence type="ECO:0000313" key="1">
    <source>
        <dbReference type="EMBL" id="KAH0449672.1"/>
    </source>
</evidence>
<gene>
    <name evidence="1" type="ORF">IEQ34_020364</name>
</gene>
<proteinExistence type="predicted"/>
<organism evidence="1 2">
    <name type="scientific">Dendrobium chrysotoxum</name>
    <name type="common">Orchid</name>
    <dbReference type="NCBI Taxonomy" id="161865"/>
    <lineage>
        <taxon>Eukaryota</taxon>
        <taxon>Viridiplantae</taxon>
        <taxon>Streptophyta</taxon>
        <taxon>Embryophyta</taxon>
        <taxon>Tracheophyta</taxon>
        <taxon>Spermatophyta</taxon>
        <taxon>Magnoliopsida</taxon>
        <taxon>Liliopsida</taxon>
        <taxon>Asparagales</taxon>
        <taxon>Orchidaceae</taxon>
        <taxon>Epidendroideae</taxon>
        <taxon>Malaxideae</taxon>
        <taxon>Dendrobiinae</taxon>
        <taxon>Dendrobium</taxon>
    </lineage>
</organism>
<dbReference type="AlphaFoldDB" id="A0AAV7G2K8"/>
<sequence>MHFSRFTALSLCNCVFDGYGFDEYFNCNIIEFHQSFRKERDQIVGVGFFKNLTRTKNCCEIISSAIEIMYFILPERASIRGILATEGIIDNSRLVEQHKADVIKNCARFSSTRQKQCRYFNLVLQAIVSSKLYPDFQNAIRAIDGTQILNRYCNIKRFTSQNVMATFTIDKQFVCHIWVGEPEWNFGFVHDDRGQVDILQSPFFDVGFDFDDTVEEYIDRIQYDLVDVIDEQRSKGRWIIYGHPPPPPIPATSPATTTLRATCLLVASLSVLATFIR</sequence>